<feature type="coiled-coil region" evidence="1">
    <location>
        <begin position="668"/>
        <end position="713"/>
    </location>
</feature>
<dbReference type="OrthoDB" id="20661at2759"/>
<accession>A0A8J4UWQ8</accession>
<feature type="region of interest" description="Disordered" evidence="2">
    <location>
        <begin position="258"/>
        <end position="365"/>
    </location>
</feature>
<dbReference type="SMART" id="SM00233">
    <property type="entry name" value="PH"/>
    <property type="match status" value="1"/>
</dbReference>
<dbReference type="GO" id="GO:0005547">
    <property type="term" value="F:phosphatidylinositol-3,4,5-trisphosphate binding"/>
    <property type="evidence" value="ECO:0007669"/>
    <property type="project" value="TreeGrafter"/>
</dbReference>
<dbReference type="EMBL" id="AJWJ01000563">
    <property type="protein sequence ID" value="KAF2069975.1"/>
    <property type="molecule type" value="Genomic_DNA"/>
</dbReference>
<evidence type="ECO:0000313" key="5">
    <source>
        <dbReference type="Proteomes" id="UP000695562"/>
    </source>
</evidence>
<dbReference type="InterPro" id="IPR001849">
    <property type="entry name" value="PH_domain"/>
</dbReference>
<sequence>MNTNNTSVKVKFTEVKELLDQVHRLVDSDEPSDLNKAATILKSLLPIYKDLSANEESKRPENLEVLKEIKIRLTEETSRVMKKKEDTKQQQAQQYQQQQQQLQQQQIADNTNRKNTLSNSISSGSLSNLNNDQQQQQYYQQQQYQEPNPIIMKPPLLQGYLKKQGEKGIVKSFKKRWFQQKDTKLYYYDKEGDTQSYGFINLPDMTSTKTVDSGFELVTPTRVYVLQVLKPSDLNYWTEGLKEYKKYYQSLQNTQKFAADGSNPLPPGIDRRPSLSASESPYTPIKDTLRRGTVSYVESPVNNSNRDNGNLSSSYNSNNGGGNFMEEHQRQQEIERREAEIKKRVEEQEQRKKQEESMEQQKQRDLQIQLENERKKLELELAQQKKIKERESELQRIKDEEMDQKRRELIKQQEEEIKKRLQYQSNNNSDNNSNTSNSNYNSPSYSNNNNNNNNSSYNSSPIIQSNNSSNNHHSISTIEYEAMKRVVEEETKKRLLKEQDEILEIEKQRRDSLENEIYRLKDLIKKSEAEAQSTQSLKFDIQLRNEEIDRLKKEQTILEQNNESLENKIAELSAKPLERFPAEFKWAEEITIRDKKIVDLQSQLRSLDESLKLKENTATVIKRENEMLRQETEKKDKYITDLLDKTRDIKNSPNAKAMTDVVKLRESLQAHQTQNSFLLSEIQKLETASKMGLEIQQQHNQELEFTIQELIDQFHSFRGFLLGTTQPTDYFDKIEKENLEIKREYFQTLGVSIKLFRIKNGDATDNIDVRSLFELAIKENIPFRSWPEWIGKNIETGI</sequence>
<keyword evidence="5" id="KW-1185">Reference proteome</keyword>
<feature type="compositionally biased region" description="Low complexity" evidence="2">
    <location>
        <begin position="89"/>
        <end position="106"/>
    </location>
</feature>
<gene>
    <name evidence="4" type="ORF">CYY_008701</name>
</gene>
<organism evidence="4 5">
    <name type="scientific">Polysphondylium violaceum</name>
    <dbReference type="NCBI Taxonomy" id="133409"/>
    <lineage>
        <taxon>Eukaryota</taxon>
        <taxon>Amoebozoa</taxon>
        <taxon>Evosea</taxon>
        <taxon>Eumycetozoa</taxon>
        <taxon>Dictyostelia</taxon>
        <taxon>Dictyosteliales</taxon>
        <taxon>Dictyosteliaceae</taxon>
        <taxon>Polysphondylium</taxon>
    </lineage>
</organism>
<dbReference type="AlphaFoldDB" id="A0A8J4UWQ8"/>
<dbReference type="Proteomes" id="UP000695562">
    <property type="component" value="Unassembled WGS sequence"/>
</dbReference>
<feature type="region of interest" description="Disordered" evidence="2">
    <location>
        <begin position="422"/>
        <end position="471"/>
    </location>
</feature>
<feature type="domain" description="PH" evidence="3">
    <location>
        <begin position="154"/>
        <end position="246"/>
    </location>
</feature>
<dbReference type="InterPro" id="IPR033931">
    <property type="entry name" value="PDK1-typ_PH"/>
</dbReference>
<proteinExistence type="predicted"/>
<dbReference type="GO" id="GO:0005737">
    <property type="term" value="C:cytoplasm"/>
    <property type="evidence" value="ECO:0007669"/>
    <property type="project" value="TreeGrafter"/>
</dbReference>
<keyword evidence="1" id="KW-0175">Coiled coil</keyword>
<dbReference type="SUPFAM" id="SSF50729">
    <property type="entry name" value="PH domain-like"/>
    <property type="match status" value="1"/>
</dbReference>
<protein>
    <recommendedName>
        <fullName evidence="3">PH domain-containing protein</fullName>
    </recommendedName>
</protein>
<evidence type="ECO:0000259" key="3">
    <source>
        <dbReference type="PROSITE" id="PS50003"/>
    </source>
</evidence>
<feature type="compositionally biased region" description="Low complexity" evidence="2">
    <location>
        <begin position="308"/>
        <end position="318"/>
    </location>
</feature>
<evidence type="ECO:0000313" key="4">
    <source>
        <dbReference type="EMBL" id="KAF2069975.1"/>
    </source>
</evidence>
<name>A0A8J4UWQ8_9MYCE</name>
<evidence type="ECO:0000256" key="2">
    <source>
        <dbReference type="SAM" id="MobiDB-lite"/>
    </source>
</evidence>
<dbReference type="PANTHER" id="PTHR45899">
    <property type="entry name" value="RHO GTPASE ACTIVATING PROTEIN AT 15B, ISOFORM C"/>
    <property type="match status" value="1"/>
</dbReference>
<feature type="region of interest" description="Disordered" evidence="2">
    <location>
        <begin position="80"/>
        <end position="107"/>
    </location>
</feature>
<dbReference type="InterPro" id="IPR052227">
    <property type="entry name" value="Arf-Rho-GAP_ANK-PH_domain"/>
</dbReference>
<feature type="coiled-coil region" evidence="1">
    <location>
        <begin position="488"/>
        <end position="631"/>
    </location>
</feature>
<dbReference type="PROSITE" id="PS50003">
    <property type="entry name" value="PH_DOMAIN"/>
    <property type="match status" value="1"/>
</dbReference>
<dbReference type="PANTHER" id="PTHR45899:SF2">
    <property type="entry name" value="RHO GTPASE ACTIVATING PROTEIN AT 15B, ISOFORM C"/>
    <property type="match status" value="1"/>
</dbReference>
<dbReference type="Pfam" id="PF14593">
    <property type="entry name" value="PH_3"/>
    <property type="match status" value="1"/>
</dbReference>
<reference evidence="4" key="1">
    <citation type="submission" date="2020-01" db="EMBL/GenBank/DDBJ databases">
        <title>Development of genomics and gene disruption for Polysphondylium violaceum indicates a role for the polyketide synthase stlB in stalk morphogenesis.</title>
        <authorList>
            <person name="Narita B."/>
            <person name="Kawabe Y."/>
            <person name="Kin K."/>
            <person name="Saito T."/>
            <person name="Gibbs R."/>
            <person name="Kuspa A."/>
            <person name="Muzny D."/>
            <person name="Queller D."/>
            <person name="Richards S."/>
            <person name="Strassman J."/>
            <person name="Sucgang R."/>
            <person name="Worley K."/>
            <person name="Schaap P."/>
        </authorList>
    </citation>
    <scope>NUCLEOTIDE SEQUENCE</scope>
    <source>
        <strain evidence="4">QSvi11</strain>
    </source>
</reference>
<dbReference type="Gene3D" id="2.30.29.30">
    <property type="entry name" value="Pleckstrin-homology domain (PH domain)/Phosphotyrosine-binding domain (PTB)"/>
    <property type="match status" value="1"/>
</dbReference>
<evidence type="ECO:0000256" key="1">
    <source>
        <dbReference type="SAM" id="Coils"/>
    </source>
</evidence>
<dbReference type="InterPro" id="IPR011993">
    <property type="entry name" value="PH-like_dom_sf"/>
</dbReference>
<comment type="caution">
    <text evidence="4">The sequence shown here is derived from an EMBL/GenBank/DDBJ whole genome shotgun (WGS) entry which is preliminary data.</text>
</comment>
<feature type="compositionally biased region" description="Basic and acidic residues" evidence="2">
    <location>
        <begin position="325"/>
        <end position="365"/>
    </location>
</feature>